<sequence length="439" mass="45599">MARPEEEPLDAPGRIRIVLDLAIRLAEVLFASGAGAADTTTAMTAIARVYGVRNVDSDVTHTALSLTWTNPSTYESVARRRTIAARNMDFSKLTSASALFADITDGRVSLDTARRRLARITSRKPRSRLVLRIGWSLIGAGAGLLLGGDLVIAAVAFVAAFVLESITSAMAARRAPVFFTSIVGGLIGPIAAVLVHLVDPQESARLVVIATIIVLLAGSLIFGGVQDILSGFYLTGLARLTEAVVVTIGIAASVLGASVLFTWFGLSIDVISGGVPTGGPVFVTVVGAIVIVIGFALACQLPWRALWAVCVLGAIGEAIYLTCSTFSLGPVWSSAIAAVVVGMLASILARWSRTPILALVITGLVPLLPGLVMFNALMKLASGAVDGLLDALVAAAVAAALAAGAIAGQYILQASWRNTSRVVRRGRGPILSIASQRRK</sequence>
<dbReference type="InterPro" id="IPR024528">
    <property type="entry name" value="ThrE_2"/>
</dbReference>
<reference evidence="10 11" key="1">
    <citation type="submission" date="2019-07" db="EMBL/GenBank/DDBJ databases">
        <title>Full genome sequence of Humibacter sp. WJ7-1.</title>
        <authorList>
            <person name="Im W.-T."/>
        </authorList>
    </citation>
    <scope>NUCLEOTIDE SEQUENCE [LARGE SCALE GENOMIC DNA]</scope>
    <source>
        <strain evidence="10 11">WJ7-1</strain>
    </source>
</reference>
<protein>
    <submittedName>
        <fullName evidence="10">Threonine/serine exporter family protein</fullName>
    </submittedName>
</protein>
<proteinExistence type="inferred from homology"/>
<dbReference type="KEGG" id="huw:FPZ11_17485"/>
<feature type="transmembrane region" description="Helical" evidence="7">
    <location>
        <begin position="204"/>
        <end position="222"/>
    </location>
</feature>
<keyword evidence="3 7" id="KW-0812">Transmembrane</keyword>
<feature type="transmembrane region" description="Helical" evidence="7">
    <location>
        <begin position="152"/>
        <end position="170"/>
    </location>
</feature>
<dbReference type="RefSeq" id="WP_146322308.1">
    <property type="nucleotide sequence ID" value="NZ_CP042305.1"/>
</dbReference>
<dbReference type="PANTHER" id="PTHR34390">
    <property type="entry name" value="UPF0442 PROTEIN YJJB-RELATED"/>
    <property type="match status" value="1"/>
</dbReference>
<feature type="transmembrane region" description="Helical" evidence="7">
    <location>
        <begin position="177"/>
        <end position="198"/>
    </location>
</feature>
<name>A0A5B8M8D9_9MICO</name>
<dbReference type="GO" id="GO:0022857">
    <property type="term" value="F:transmembrane transporter activity"/>
    <property type="evidence" value="ECO:0007669"/>
    <property type="project" value="InterPro"/>
</dbReference>
<comment type="subcellular location">
    <subcellularLocation>
        <location evidence="1">Cell membrane</location>
        <topology evidence="1">Multi-pass membrane protein</topology>
    </subcellularLocation>
</comment>
<dbReference type="Pfam" id="PF06738">
    <property type="entry name" value="ThrE"/>
    <property type="match status" value="1"/>
</dbReference>
<evidence type="ECO:0000256" key="7">
    <source>
        <dbReference type="SAM" id="Phobius"/>
    </source>
</evidence>
<keyword evidence="5 7" id="KW-0472">Membrane</keyword>
<dbReference type="Pfam" id="PF12821">
    <property type="entry name" value="ThrE_2"/>
    <property type="match status" value="1"/>
</dbReference>
<evidence type="ECO:0000256" key="5">
    <source>
        <dbReference type="ARBA" id="ARBA00023136"/>
    </source>
</evidence>
<organism evidence="10 11">
    <name type="scientific">Humibacter ginsenosidimutans</name>
    <dbReference type="NCBI Taxonomy" id="2599293"/>
    <lineage>
        <taxon>Bacteria</taxon>
        <taxon>Bacillati</taxon>
        <taxon>Actinomycetota</taxon>
        <taxon>Actinomycetes</taxon>
        <taxon>Micrococcales</taxon>
        <taxon>Microbacteriaceae</taxon>
        <taxon>Humibacter</taxon>
    </lineage>
</organism>
<dbReference type="GO" id="GO:0015744">
    <property type="term" value="P:succinate transport"/>
    <property type="evidence" value="ECO:0007669"/>
    <property type="project" value="TreeGrafter"/>
</dbReference>
<feature type="transmembrane region" description="Helical" evidence="7">
    <location>
        <begin position="389"/>
        <end position="412"/>
    </location>
</feature>
<dbReference type="GO" id="GO:0005886">
    <property type="term" value="C:plasma membrane"/>
    <property type="evidence" value="ECO:0007669"/>
    <property type="project" value="UniProtKB-SubCell"/>
</dbReference>
<feature type="transmembrane region" description="Helical" evidence="7">
    <location>
        <begin position="305"/>
        <end position="322"/>
    </location>
</feature>
<evidence type="ECO:0000256" key="1">
    <source>
        <dbReference type="ARBA" id="ARBA00004651"/>
    </source>
</evidence>
<evidence type="ECO:0000313" key="10">
    <source>
        <dbReference type="EMBL" id="QDZ16304.1"/>
    </source>
</evidence>
<feature type="transmembrane region" description="Helical" evidence="7">
    <location>
        <begin position="356"/>
        <end position="377"/>
    </location>
</feature>
<comment type="similarity">
    <text evidence="6">Belongs to the ThrE exporter (TC 2.A.79) family.</text>
</comment>
<gene>
    <name evidence="10" type="ORF">FPZ11_17485</name>
</gene>
<feature type="transmembrane region" description="Helical" evidence="7">
    <location>
        <begin position="243"/>
        <end position="266"/>
    </location>
</feature>
<dbReference type="OrthoDB" id="9763957at2"/>
<evidence type="ECO:0000256" key="6">
    <source>
        <dbReference type="ARBA" id="ARBA00034125"/>
    </source>
</evidence>
<evidence type="ECO:0000259" key="8">
    <source>
        <dbReference type="Pfam" id="PF06738"/>
    </source>
</evidence>
<evidence type="ECO:0000256" key="4">
    <source>
        <dbReference type="ARBA" id="ARBA00022989"/>
    </source>
</evidence>
<dbReference type="PANTHER" id="PTHR34390:SF2">
    <property type="entry name" value="SUCCINATE TRANSPORTER SUBUNIT YJJP-RELATED"/>
    <property type="match status" value="1"/>
</dbReference>
<dbReference type="InterPro" id="IPR010619">
    <property type="entry name" value="ThrE-like_N"/>
</dbReference>
<feature type="transmembrane region" description="Helical" evidence="7">
    <location>
        <begin position="278"/>
        <end position="298"/>
    </location>
</feature>
<keyword evidence="2" id="KW-1003">Cell membrane</keyword>
<evidence type="ECO:0000256" key="2">
    <source>
        <dbReference type="ARBA" id="ARBA00022475"/>
    </source>
</evidence>
<dbReference type="AlphaFoldDB" id="A0A5B8M8D9"/>
<accession>A0A5B8M8D9</accession>
<feature type="domain" description="Threonine/Serine exporter ThrE" evidence="9">
    <location>
        <begin position="285"/>
        <end position="407"/>
    </location>
</feature>
<feature type="domain" description="Threonine/serine exporter-like N-terminal" evidence="8">
    <location>
        <begin position="20"/>
        <end position="258"/>
    </location>
</feature>
<keyword evidence="4 7" id="KW-1133">Transmembrane helix</keyword>
<evidence type="ECO:0000256" key="3">
    <source>
        <dbReference type="ARBA" id="ARBA00022692"/>
    </source>
</evidence>
<keyword evidence="11" id="KW-1185">Reference proteome</keyword>
<dbReference type="EMBL" id="CP042305">
    <property type="protein sequence ID" value="QDZ16304.1"/>
    <property type="molecule type" value="Genomic_DNA"/>
</dbReference>
<evidence type="ECO:0000259" key="9">
    <source>
        <dbReference type="Pfam" id="PF12821"/>
    </source>
</evidence>
<dbReference type="InterPro" id="IPR050539">
    <property type="entry name" value="ThrE_Dicarb/AminoAcid_Exp"/>
</dbReference>
<dbReference type="Proteomes" id="UP000320216">
    <property type="component" value="Chromosome"/>
</dbReference>
<evidence type="ECO:0000313" key="11">
    <source>
        <dbReference type="Proteomes" id="UP000320216"/>
    </source>
</evidence>
<feature type="transmembrane region" description="Helical" evidence="7">
    <location>
        <begin position="328"/>
        <end position="349"/>
    </location>
</feature>